<reference evidence="2" key="1">
    <citation type="submission" date="2021-01" db="EMBL/GenBank/DDBJ databases">
        <title>Modified the classification status of verrucomicrobia.</title>
        <authorList>
            <person name="Feng X."/>
        </authorList>
    </citation>
    <scope>NUCLEOTIDE SEQUENCE</scope>
    <source>
        <strain evidence="2">KCTC 22041</strain>
    </source>
</reference>
<dbReference type="AlphaFoldDB" id="A0A934VY74"/>
<gene>
    <name evidence="2" type="ORF">JIN85_19460</name>
</gene>
<evidence type="ECO:0000313" key="3">
    <source>
        <dbReference type="Proteomes" id="UP000603141"/>
    </source>
</evidence>
<accession>A0A934VY74</accession>
<feature type="region of interest" description="Disordered" evidence="1">
    <location>
        <begin position="97"/>
        <end position="148"/>
    </location>
</feature>
<keyword evidence="3" id="KW-1185">Reference proteome</keyword>
<proteinExistence type="predicted"/>
<dbReference type="Proteomes" id="UP000603141">
    <property type="component" value="Unassembled WGS sequence"/>
</dbReference>
<dbReference type="RefSeq" id="WP_200273950.1">
    <property type="nucleotide sequence ID" value="NZ_JAENIJ010000064.1"/>
</dbReference>
<protein>
    <submittedName>
        <fullName evidence="2">Uncharacterized protein</fullName>
    </submittedName>
</protein>
<evidence type="ECO:0000313" key="2">
    <source>
        <dbReference type="EMBL" id="MBK1884603.1"/>
    </source>
</evidence>
<comment type="caution">
    <text evidence="2">The sequence shown here is derived from an EMBL/GenBank/DDBJ whole genome shotgun (WGS) entry which is preliminary data.</text>
</comment>
<dbReference type="EMBL" id="JAENIJ010000064">
    <property type="protein sequence ID" value="MBK1884603.1"/>
    <property type="molecule type" value="Genomic_DNA"/>
</dbReference>
<organism evidence="2 3">
    <name type="scientific">Luteolibacter pohnpeiensis</name>
    <dbReference type="NCBI Taxonomy" id="454153"/>
    <lineage>
        <taxon>Bacteria</taxon>
        <taxon>Pseudomonadati</taxon>
        <taxon>Verrucomicrobiota</taxon>
        <taxon>Verrucomicrobiia</taxon>
        <taxon>Verrucomicrobiales</taxon>
        <taxon>Verrucomicrobiaceae</taxon>
        <taxon>Luteolibacter</taxon>
    </lineage>
</organism>
<sequence>MSWIIFTTEHVRAQISERELETYEDMAAEQSPNGSGAFEQIEPRLALIVPQVCERIRGRIMANPRVHTLGPAGTIPAFMIFSAAVIAKAALIAIPPLEDGETGPRQRQLNQAETELRSLSGMDPKAFAIAEPPSASSSVRYGGQPLLD</sequence>
<name>A0A934VY74_9BACT</name>
<evidence type="ECO:0000256" key="1">
    <source>
        <dbReference type="SAM" id="MobiDB-lite"/>
    </source>
</evidence>
<feature type="non-terminal residue" evidence="2">
    <location>
        <position position="148"/>
    </location>
</feature>